<dbReference type="AlphaFoldDB" id="X0XHX4"/>
<evidence type="ECO:0000313" key="1">
    <source>
        <dbReference type="EMBL" id="GAG34962.1"/>
    </source>
</evidence>
<dbReference type="EMBL" id="BARS01049619">
    <property type="protein sequence ID" value="GAG34962.1"/>
    <property type="molecule type" value="Genomic_DNA"/>
</dbReference>
<reference evidence="1" key="1">
    <citation type="journal article" date="2014" name="Front. Microbiol.">
        <title>High frequency of phylogenetically diverse reductive dehalogenase-homologous genes in deep subseafloor sedimentary metagenomes.</title>
        <authorList>
            <person name="Kawai M."/>
            <person name="Futagami T."/>
            <person name="Toyoda A."/>
            <person name="Takaki Y."/>
            <person name="Nishi S."/>
            <person name="Hori S."/>
            <person name="Arai W."/>
            <person name="Tsubouchi T."/>
            <person name="Morono Y."/>
            <person name="Uchiyama I."/>
            <person name="Ito T."/>
            <person name="Fujiyama A."/>
            <person name="Inagaki F."/>
            <person name="Takami H."/>
        </authorList>
    </citation>
    <scope>NUCLEOTIDE SEQUENCE</scope>
    <source>
        <strain evidence="1">Expedition CK06-06</strain>
    </source>
</reference>
<protein>
    <recommendedName>
        <fullName evidence="2">Polymerase nucleotidyl transferase domain-containing protein</fullName>
    </recommendedName>
</protein>
<comment type="caution">
    <text evidence="1">The sequence shown here is derived from an EMBL/GenBank/DDBJ whole genome shotgun (WGS) entry which is preliminary data.</text>
</comment>
<accession>X0XHX4</accession>
<evidence type="ECO:0008006" key="2">
    <source>
        <dbReference type="Google" id="ProtNLM"/>
    </source>
</evidence>
<sequence>MKGKVRKFNFKARTLDDDVVKDGLEAISVLNGKEPYFLVGGVASQSYLPTKCRRPTSDIDFALVRPLSKPDFRIMVAPIREYLHDMGYETIPKINNRSRSFALYLLKSYDEGE</sequence>
<name>X0XHX4_9ZZZZ</name>
<proteinExistence type="predicted"/>
<gene>
    <name evidence="1" type="ORF">S01H1_74199</name>
</gene>
<feature type="non-terminal residue" evidence="1">
    <location>
        <position position="113"/>
    </location>
</feature>
<organism evidence="1">
    <name type="scientific">marine sediment metagenome</name>
    <dbReference type="NCBI Taxonomy" id="412755"/>
    <lineage>
        <taxon>unclassified sequences</taxon>
        <taxon>metagenomes</taxon>
        <taxon>ecological metagenomes</taxon>
    </lineage>
</organism>